<comment type="caution">
    <text evidence="1">The sequence shown here is derived from an EMBL/GenBank/DDBJ whole genome shotgun (WGS) entry which is preliminary data.</text>
</comment>
<proteinExistence type="predicted"/>
<name>A0A9P4HEV1_9PLEO</name>
<dbReference type="EMBL" id="ML978165">
    <property type="protein sequence ID" value="KAF2033565.1"/>
    <property type="molecule type" value="Genomic_DNA"/>
</dbReference>
<accession>A0A9P4HEV1</accession>
<evidence type="ECO:0000313" key="1">
    <source>
        <dbReference type="EMBL" id="KAF2033565.1"/>
    </source>
</evidence>
<dbReference type="AlphaFoldDB" id="A0A9P4HEV1"/>
<dbReference type="Proteomes" id="UP000799777">
    <property type="component" value="Unassembled WGS sequence"/>
</dbReference>
<sequence length="224" mass="24670">MAISAAITQDAGPGMAFHTFSGLPLELRYKLYERYFSADEETIAGRSWPLIPVELRASDWRSPRTRLSRLLPDLCFVSKTLRTESLTHLMLLATLELFPYSEPPIIELFLAKLTAVSDIHILSRAKRVKINDANNTLGSHLHNHETRDGPAHKRSAASNLACSKLITHFIGARELTLCFYAPCGDADIAPHGDVALNIAGFLEGFDVGCIIQLSSIEAIIMRGA</sequence>
<organism evidence="1 2">
    <name type="scientific">Setomelanomma holmii</name>
    <dbReference type="NCBI Taxonomy" id="210430"/>
    <lineage>
        <taxon>Eukaryota</taxon>
        <taxon>Fungi</taxon>
        <taxon>Dikarya</taxon>
        <taxon>Ascomycota</taxon>
        <taxon>Pezizomycotina</taxon>
        <taxon>Dothideomycetes</taxon>
        <taxon>Pleosporomycetidae</taxon>
        <taxon>Pleosporales</taxon>
        <taxon>Pleosporineae</taxon>
        <taxon>Phaeosphaeriaceae</taxon>
        <taxon>Setomelanomma</taxon>
    </lineage>
</organism>
<reference evidence="1" key="1">
    <citation type="journal article" date="2020" name="Stud. Mycol.">
        <title>101 Dothideomycetes genomes: a test case for predicting lifestyles and emergence of pathogens.</title>
        <authorList>
            <person name="Haridas S."/>
            <person name="Albert R."/>
            <person name="Binder M."/>
            <person name="Bloem J."/>
            <person name="Labutti K."/>
            <person name="Salamov A."/>
            <person name="Andreopoulos B."/>
            <person name="Baker S."/>
            <person name="Barry K."/>
            <person name="Bills G."/>
            <person name="Bluhm B."/>
            <person name="Cannon C."/>
            <person name="Castanera R."/>
            <person name="Culley D."/>
            <person name="Daum C."/>
            <person name="Ezra D."/>
            <person name="Gonzalez J."/>
            <person name="Henrissat B."/>
            <person name="Kuo A."/>
            <person name="Liang C."/>
            <person name="Lipzen A."/>
            <person name="Lutzoni F."/>
            <person name="Magnuson J."/>
            <person name="Mondo S."/>
            <person name="Nolan M."/>
            <person name="Ohm R."/>
            <person name="Pangilinan J."/>
            <person name="Park H.-J."/>
            <person name="Ramirez L."/>
            <person name="Alfaro M."/>
            <person name="Sun H."/>
            <person name="Tritt A."/>
            <person name="Yoshinaga Y."/>
            <person name="Zwiers L.-H."/>
            <person name="Turgeon B."/>
            <person name="Goodwin S."/>
            <person name="Spatafora J."/>
            <person name="Crous P."/>
            <person name="Grigoriev I."/>
        </authorList>
    </citation>
    <scope>NUCLEOTIDE SEQUENCE</scope>
    <source>
        <strain evidence="1">CBS 110217</strain>
    </source>
</reference>
<keyword evidence="2" id="KW-1185">Reference proteome</keyword>
<gene>
    <name evidence="1" type="ORF">EK21DRAFT_86066</name>
</gene>
<protein>
    <submittedName>
        <fullName evidence="1">Uncharacterized protein</fullName>
    </submittedName>
</protein>
<evidence type="ECO:0000313" key="2">
    <source>
        <dbReference type="Proteomes" id="UP000799777"/>
    </source>
</evidence>